<comment type="caution">
    <text evidence="4">The sequence shown here is derived from an EMBL/GenBank/DDBJ whole genome shotgun (WGS) entry which is preliminary data.</text>
</comment>
<organism evidence="4 5">
    <name type="scientific">Alkaliphilus flagellatus</name>
    <dbReference type="NCBI Taxonomy" id="2841507"/>
    <lineage>
        <taxon>Bacteria</taxon>
        <taxon>Bacillati</taxon>
        <taxon>Bacillota</taxon>
        <taxon>Clostridia</taxon>
        <taxon>Peptostreptococcales</taxon>
        <taxon>Natronincolaceae</taxon>
        <taxon>Alkaliphilus</taxon>
    </lineage>
</organism>
<feature type="domain" description="Methyl-accepting transducer" evidence="3">
    <location>
        <begin position="1"/>
        <end position="152"/>
    </location>
</feature>
<protein>
    <recommendedName>
        <fullName evidence="3">Methyl-accepting transducer domain-containing protein</fullName>
    </recommendedName>
</protein>
<dbReference type="SMART" id="SM00283">
    <property type="entry name" value="MA"/>
    <property type="match status" value="1"/>
</dbReference>
<gene>
    <name evidence="4" type="ORF">KQI88_02455</name>
</gene>
<dbReference type="Pfam" id="PF00015">
    <property type="entry name" value="MCPsignal"/>
    <property type="match status" value="1"/>
</dbReference>
<proteinExistence type="predicted"/>
<reference evidence="4 5" key="1">
    <citation type="submission" date="2021-06" db="EMBL/GenBank/DDBJ databases">
        <authorList>
            <person name="Sun Q."/>
            <person name="Li D."/>
        </authorList>
    </citation>
    <scope>NUCLEOTIDE SEQUENCE [LARGE SCALE GENOMIC DNA]</scope>
    <source>
        <strain evidence="4 5">MSJ-5</strain>
    </source>
</reference>
<sequence length="181" mass="19287">MLADSVELLEEFGNTMDTINTNMGKVSGANQKIKQSADIGSLKIEELVQSVSDIRHAFKYVIDKLATLNSSVEKITEITEVINNVAGQTNLLALNAAIEAARAGESGKGFAVVAEEIHILAEQVVHNVDSVASVSAVTASSHQIAVSIQEQTAFSEELTSTAQILAGMSYKLQQSVEKIKV</sequence>
<evidence type="ECO:0000259" key="3">
    <source>
        <dbReference type="PROSITE" id="PS50111"/>
    </source>
</evidence>
<keyword evidence="1 2" id="KW-0807">Transducer</keyword>
<evidence type="ECO:0000256" key="1">
    <source>
        <dbReference type="ARBA" id="ARBA00023224"/>
    </source>
</evidence>
<dbReference type="InterPro" id="IPR004089">
    <property type="entry name" value="MCPsignal_dom"/>
</dbReference>
<dbReference type="PANTHER" id="PTHR32089">
    <property type="entry name" value="METHYL-ACCEPTING CHEMOTAXIS PROTEIN MCPB"/>
    <property type="match status" value="1"/>
</dbReference>
<accession>A0ABS6FYF9</accession>
<keyword evidence="5" id="KW-1185">Reference proteome</keyword>
<evidence type="ECO:0000313" key="4">
    <source>
        <dbReference type="EMBL" id="MBU5675276.1"/>
    </source>
</evidence>
<dbReference type="PANTHER" id="PTHR32089:SF112">
    <property type="entry name" value="LYSOZYME-LIKE PROTEIN-RELATED"/>
    <property type="match status" value="1"/>
</dbReference>
<evidence type="ECO:0000313" key="5">
    <source>
        <dbReference type="Proteomes" id="UP000779508"/>
    </source>
</evidence>
<evidence type="ECO:0000256" key="2">
    <source>
        <dbReference type="PROSITE-ProRule" id="PRU00284"/>
    </source>
</evidence>
<dbReference type="RefSeq" id="WP_216414770.1">
    <property type="nucleotide sequence ID" value="NZ_JAHLQK010000001.1"/>
</dbReference>
<dbReference type="Proteomes" id="UP000779508">
    <property type="component" value="Unassembled WGS sequence"/>
</dbReference>
<dbReference type="PROSITE" id="PS50111">
    <property type="entry name" value="CHEMOTAXIS_TRANSDUC_2"/>
    <property type="match status" value="1"/>
</dbReference>
<dbReference type="EMBL" id="JAHLQK010000001">
    <property type="protein sequence ID" value="MBU5675276.1"/>
    <property type="molecule type" value="Genomic_DNA"/>
</dbReference>
<name>A0ABS6FYF9_9FIRM</name>